<evidence type="ECO:0000259" key="2">
    <source>
        <dbReference type="Pfam" id="PF08541"/>
    </source>
</evidence>
<keyword evidence="1" id="KW-0012">Acyltransferase</keyword>
<reference evidence="3 4" key="1">
    <citation type="submission" date="2021-03" db="EMBL/GenBank/DDBJ databases">
        <title>Complete genome of Streptomyces formicae strain 1H-GS9 (DSM 100524).</title>
        <authorList>
            <person name="Atanasov K.E."/>
            <person name="Altabella T."/>
            <person name="Ferrer A."/>
        </authorList>
    </citation>
    <scope>NUCLEOTIDE SEQUENCE [LARGE SCALE GENOMIC DNA]</scope>
    <source>
        <strain evidence="3 4">1H-GS9</strain>
    </source>
</reference>
<dbReference type="PANTHER" id="PTHR34069:SF2">
    <property type="entry name" value="BETA-KETOACYL-[ACYL-CARRIER-PROTEIN] SYNTHASE III"/>
    <property type="match status" value="1"/>
</dbReference>
<protein>
    <recommendedName>
        <fullName evidence="2">Beta-ketoacyl-[acyl-carrier-protein] synthase III C-terminal domain-containing protein</fullName>
    </recommendedName>
</protein>
<dbReference type="Pfam" id="PF08541">
    <property type="entry name" value="ACP_syn_III_C"/>
    <property type="match status" value="1"/>
</dbReference>
<dbReference type="PANTHER" id="PTHR34069">
    <property type="entry name" value="3-OXOACYL-[ACYL-CARRIER-PROTEIN] SYNTHASE 3"/>
    <property type="match status" value="1"/>
</dbReference>
<keyword evidence="1" id="KW-0808">Transferase</keyword>
<feature type="domain" description="Beta-ketoacyl-[acyl-carrier-protein] synthase III C-terminal" evidence="2">
    <location>
        <begin position="282"/>
        <end position="328"/>
    </location>
</feature>
<sequence length="338" mass="35343">MKVAGRVCVTGAGAFVPDGRQPIGYAVERGVLSRELAAASDASEVPTAEEGQKAETMVLAAAREALAAAGKDPERVDLLVHAWSADTTAGWKLAPRFARLLGANRATALGVRQMSNGGAMAAQIAVAHVLAEPRIRTALVLTGDALGPVSLRRWQLRAAGAAMGDGATALVLSTGCEGLAVHSIASYGCSEQEAALPVLNPLRDEPLDTEISSETLSDHLVFLMRRCVRDAVRAVLADADLEPDDRRLAVVMLPRISSSLLRMLTSGVVPPPGKAEHIHLASATGHLFAGDLAANLAHLIRRRRLMPGQYALLVNVGAGFTATCVVVQAPPEQPPPLP</sequence>
<dbReference type="RefSeq" id="WP_242330354.1">
    <property type="nucleotide sequence ID" value="NZ_CP071872.1"/>
</dbReference>
<evidence type="ECO:0000313" key="4">
    <source>
        <dbReference type="Proteomes" id="UP000828924"/>
    </source>
</evidence>
<keyword evidence="4" id="KW-1185">Reference proteome</keyword>
<name>A0ABY3WGR8_9ACTN</name>
<dbReference type="EMBL" id="CP071872">
    <property type="protein sequence ID" value="UNM11777.1"/>
    <property type="molecule type" value="Genomic_DNA"/>
</dbReference>
<evidence type="ECO:0000256" key="1">
    <source>
        <dbReference type="ARBA" id="ARBA00023315"/>
    </source>
</evidence>
<gene>
    <name evidence="3" type="ORF">J4032_09665</name>
</gene>
<evidence type="ECO:0000313" key="3">
    <source>
        <dbReference type="EMBL" id="UNM11777.1"/>
    </source>
</evidence>
<dbReference type="Proteomes" id="UP000828924">
    <property type="component" value="Chromosome"/>
</dbReference>
<organism evidence="3 4">
    <name type="scientific">Streptomyces formicae</name>
    <dbReference type="NCBI Taxonomy" id="1616117"/>
    <lineage>
        <taxon>Bacteria</taxon>
        <taxon>Bacillati</taxon>
        <taxon>Actinomycetota</taxon>
        <taxon>Actinomycetes</taxon>
        <taxon>Kitasatosporales</taxon>
        <taxon>Streptomycetaceae</taxon>
        <taxon>Streptomyces</taxon>
    </lineage>
</organism>
<dbReference type="InterPro" id="IPR013747">
    <property type="entry name" value="ACP_syn_III_C"/>
</dbReference>
<accession>A0ABY3WGR8</accession>
<proteinExistence type="predicted"/>